<dbReference type="EC" id="6.3.5.4" evidence="3"/>
<keyword evidence="6" id="KW-0028">Amino-acid biosynthesis</keyword>
<keyword evidence="5" id="KW-0067">ATP-binding</keyword>
<comment type="pathway">
    <text evidence="1">Amino-acid biosynthesis; L-asparagine biosynthesis; L-asparagine from L-aspartate (L-Gln route): step 1/1.</text>
</comment>
<organism evidence="9 10">
    <name type="scientific">Leptolyngbya subtilissima DQ-A4</name>
    <dbReference type="NCBI Taxonomy" id="2933933"/>
    <lineage>
        <taxon>Bacteria</taxon>
        <taxon>Bacillati</taxon>
        <taxon>Cyanobacteriota</taxon>
        <taxon>Cyanophyceae</taxon>
        <taxon>Leptolyngbyales</taxon>
        <taxon>Leptolyngbyaceae</taxon>
        <taxon>Leptolyngbya group</taxon>
        <taxon>Leptolyngbya</taxon>
    </lineage>
</organism>
<evidence type="ECO:0000313" key="10">
    <source>
        <dbReference type="Proteomes" id="UP001482513"/>
    </source>
</evidence>
<dbReference type="InterPro" id="IPR006426">
    <property type="entry name" value="Asn_synth_AEB"/>
</dbReference>
<dbReference type="Pfam" id="PF00733">
    <property type="entry name" value="Asn_synthase"/>
    <property type="match status" value="1"/>
</dbReference>
<dbReference type="SUPFAM" id="SSF52402">
    <property type="entry name" value="Adenine nucleotide alpha hydrolases-like"/>
    <property type="match status" value="1"/>
</dbReference>
<dbReference type="RefSeq" id="WP_190699101.1">
    <property type="nucleotide sequence ID" value="NZ_JAMPKX010000001.1"/>
</dbReference>
<evidence type="ECO:0000256" key="4">
    <source>
        <dbReference type="ARBA" id="ARBA00022741"/>
    </source>
</evidence>
<keyword evidence="10" id="KW-1185">Reference proteome</keyword>
<dbReference type="InterPro" id="IPR029055">
    <property type="entry name" value="Ntn_hydrolases_N"/>
</dbReference>
<proteinExistence type="inferred from homology"/>
<evidence type="ECO:0000256" key="7">
    <source>
        <dbReference type="ARBA" id="ARBA00048741"/>
    </source>
</evidence>
<dbReference type="InterPro" id="IPR014729">
    <property type="entry name" value="Rossmann-like_a/b/a_fold"/>
</dbReference>
<comment type="similarity">
    <text evidence="2">Belongs to the asparagine synthetase family.</text>
</comment>
<comment type="catalytic activity">
    <reaction evidence="7">
        <text>L-aspartate + L-glutamine + ATP + H2O = L-asparagine + L-glutamate + AMP + diphosphate + H(+)</text>
        <dbReference type="Rhea" id="RHEA:12228"/>
        <dbReference type="ChEBI" id="CHEBI:15377"/>
        <dbReference type="ChEBI" id="CHEBI:15378"/>
        <dbReference type="ChEBI" id="CHEBI:29985"/>
        <dbReference type="ChEBI" id="CHEBI:29991"/>
        <dbReference type="ChEBI" id="CHEBI:30616"/>
        <dbReference type="ChEBI" id="CHEBI:33019"/>
        <dbReference type="ChEBI" id="CHEBI:58048"/>
        <dbReference type="ChEBI" id="CHEBI:58359"/>
        <dbReference type="ChEBI" id="CHEBI:456215"/>
        <dbReference type="EC" id="6.3.5.4"/>
    </reaction>
</comment>
<dbReference type="Gene3D" id="3.40.50.620">
    <property type="entry name" value="HUPs"/>
    <property type="match status" value="1"/>
</dbReference>
<evidence type="ECO:0000256" key="2">
    <source>
        <dbReference type="ARBA" id="ARBA00005752"/>
    </source>
</evidence>
<evidence type="ECO:0000256" key="1">
    <source>
        <dbReference type="ARBA" id="ARBA00005187"/>
    </source>
</evidence>
<dbReference type="InterPro" id="IPR001962">
    <property type="entry name" value="Asn_synthase"/>
</dbReference>
<dbReference type="SUPFAM" id="SSF56235">
    <property type="entry name" value="N-terminal nucleophile aminohydrolases (Ntn hydrolases)"/>
    <property type="match status" value="1"/>
</dbReference>
<dbReference type="PANTHER" id="PTHR43284">
    <property type="entry name" value="ASPARAGINE SYNTHETASE (GLUTAMINE-HYDROLYZING)"/>
    <property type="match status" value="1"/>
</dbReference>
<evidence type="ECO:0000256" key="6">
    <source>
        <dbReference type="ARBA" id="ARBA00022888"/>
    </source>
</evidence>
<dbReference type="EMBL" id="JAMPKX010000001">
    <property type="protein sequence ID" value="MEP0945775.1"/>
    <property type="molecule type" value="Genomic_DNA"/>
</dbReference>
<evidence type="ECO:0000259" key="8">
    <source>
        <dbReference type="PROSITE" id="PS51278"/>
    </source>
</evidence>
<protein>
    <recommendedName>
        <fullName evidence="3">asparagine synthase (glutamine-hydrolyzing)</fullName>
        <ecNumber evidence="3">6.3.5.4</ecNumber>
    </recommendedName>
</protein>
<evidence type="ECO:0000256" key="3">
    <source>
        <dbReference type="ARBA" id="ARBA00012737"/>
    </source>
</evidence>
<feature type="domain" description="Glutamine amidotransferase type-2" evidence="8">
    <location>
        <begin position="1"/>
        <end position="204"/>
    </location>
</feature>
<reference evidence="9 10" key="1">
    <citation type="submission" date="2022-04" db="EMBL/GenBank/DDBJ databases">
        <title>Positive selection, recombination, and allopatry shape intraspecific diversity of widespread and dominant cyanobacteria.</title>
        <authorList>
            <person name="Wei J."/>
            <person name="Shu W."/>
            <person name="Hu C."/>
        </authorList>
    </citation>
    <scope>NUCLEOTIDE SEQUENCE [LARGE SCALE GENOMIC DNA]</scope>
    <source>
        <strain evidence="9 10">DQ-A4</strain>
    </source>
</reference>
<dbReference type="Gene3D" id="3.60.20.10">
    <property type="entry name" value="Glutamine Phosphoribosylpyrophosphate, subunit 1, domain 1"/>
    <property type="match status" value="1"/>
</dbReference>
<dbReference type="Pfam" id="PF13537">
    <property type="entry name" value="GATase_7"/>
    <property type="match status" value="1"/>
</dbReference>
<gene>
    <name evidence="9" type="ORF">NC992_02720</name>
</gene>
<sequence length="620" mass="71111">MSGILASWNNSDTNAWQAMMADLAEVFGRDGQGDWHDAEAGLSLGRIQRFNTPEAALEPPVFAAEACVLVWDGRLDDRDALLAGRSQVTDAQLIIESYRRWGLNCLKHLIGDYSFILWDIPNQQLVAGCDSVGGRSLAYFWNGQSLSISSRVLSLLWHPQVSRRLDDLYLAHTLCDRWAHPPGLTAFAEIKRLRPGWALVLKEGQLTVKPVAQFPHASELQPMRSQAEAQEKFWHLLHLAIKDRRRSYRPICTTLSGGLDSTTVTVGLLQQVPTIDAFSNITTTFKEFDERQPIQAFLSAYPQVNWHPVNGDSAWPFGSSWSSLPLTDDPLIACTMPMNVQLMQQIQQLGFGTVFDGAWGDELFDANFYDLMAARCFSAAVAQLKQQPHWPNFLWNEWVLPHLAAPLRQRWLQYKDIRQKRSLLYPWFKSDYLQQPDYKTAIQQDHEFKLSSGRSQWMAQLNESTAIVGPNQTYKLYQAFCGVESVSPLGDRRLIDFSIGLHPTLQNDVHYNKIFLRCAVQAHMPEKIVWRHKINHFSPLMYAGVALGKENKFFIDILPELSELAAVINHQKIYEWLLKFQEAYRQKKFKKEFPHREISNIFAILVFSNWLNYIRKYGKP</sequence>
<keyword evidence="4" id="KW-0547">Nucleotide-binding</keyword>
<comment type="caution">
    <text evidence="9">The sequence shown here is derived from an EMBL/GenBank/DDBJ whole genome shotgun (WGS) entry which is preliminary data.</text>
</comment>
<dbReference type="InterPro" id="IPR051786">
    <property type="entry name" value="ASN_synthetase/amidase"/>
</dbReference>
<dbReference type="Proteomes" id="UP001482513">
    <property type="component" value="Unassembled WGS sequence"/>
</dbReference>
<name>A0ABV0JZ15_9CYAN</name>
<dbReference type="PANTHER" id="PTHR43284:SF1">
    <property type="entry name" value="ASPARAGINE SYNTHETASE"/>
    <property type="match status" value="1"/>
</dbReference>
<dbReference type="InterPro" id="IPR017932">
    <property type="entry name" value="GATase_2_dom"/>
</dbReference>
<dbReference type="PIRSF" id="PIRSF001589">
    <property type="entry name" value="Asn_synthetase_glu-h"/>
    <property type="match status" value="1"/>
</dbReference>
<dbReference type="PROSITE" id="PS51278">
    <property type="entry name" value="GATASE_TYPE_2"/>
    <property type="match status" value="1"/>
</dbReference>
<accession>A0ABV0JZ15</accession>
<keyword evidence="6" id="KW-0061">Asparagine biosynthesis</keyword>
<evidence type="ECO:0000256" key="5">
    <source>
        <dbReference type="ARBA" id="ARBA00022840"/>
    </source>
</evidence>
<evidence type="ECO:0000313" key="9">
    <source>
        <dbReference type="EMBL" id="MEP0945775.1"/>
    </source>
</evidence>